<keyword evidence="1" id="KW-0472">Membrane</keyword>
<protein>
    <submittedName>
        <fullName evidence="2">Uncharacterized protein</fullName>
    </submittedName>
</protein>
<keyword evidence="1" id="KW-0812">Transmembrane</keyword>
<dbReference type="VEuPathDB" id="FungiDB:ASPTUDRAFT_921814"/>
<dbReference type="AlphaFoldDB" id="A0A1L9NF48"/>
<evidence type="ECO:0000313" key="2">
    <source>
        <dbReference type="EMBL" id="OJI87916.1"/>
    </source>
</evidence>
<name>A0A1L9NF48_ASPTC</name>
<dbReference type="Proteomes" id="UP000184304">
    <property type="component" value="Unassembled WGS sequence"/>
</dbReference>
<evidence type="ECO:0000256" key="1">
    <source>
        <dbReference type="SAM" id="Phobius"/>
    </source>
</evidence>
<evidence type="ECO:0000313" key="3">
    <source>
        <dbReference type="Proteomes" id="UP000184304"/>
    </source>
</evidence>
<sequence>MHPRNFHHRCGGPSIQKNCIINAQRMVLRRWARVRSTRITLEAGSGYDIMLLILTLDLLLVAEVIGLCYLRFKCILCRETIDIFI</sequence>
<feature type="transmembrane region" description="Helical" evidence="1">
    <location>
        <begin position="49"/>
        <end position="70"/>
    </location>
</feature>
<gene>
    <name evidence="2" type="ORF">ASPTUDRAFT_921814</name>
</gene>
<reference evidence="3" key="1">
    <citation type="journal article" date="2017" name="Genome Biol.">
        <title>Comparative genomics reveals high biological diversity and specific adaptations in the industrially and medically important fungal genus Aspergillus.</title>
        <authorList>
            <person name="de Vries R.P."/>
            <person name="Riley R."/>
            <person name="Wiebenga A."/>
            <person name="Aguilar-Osorio G."/>
            <person name="Amillis S."/>
            <person name="Uchima C.A."/>
            <person name="Anderluh G."/>
            <person name="Asadollahi M."/>
            <person name="Askin M."/>
            <person name="Barry K."/>
            <person name="Battaglia E."/>
            <person name="Bayram O."/>
            <person name="Benocci T."/>
            <person name="Braus-Stromeyer S.A."/>
            <person name="Caldana C."/>
            <person name="Canovas D."/>
            <person name="Cerqueira G.C."/>
            <person name="Chen F."/>
            <person name="Chen W."/>
            <person name="Choi C."/>
            <person name="Clum A."/>
            <person name="Dos Santos R.A."/>
            <person name="Damasio A.R."/>
            <person name="Diallinas G."/>
            <person name="Emri T."/>
            <person name="Fekete E."/>
            <person name="Flipphi M."/>
            <person name="Freyberg S."/>
            <person name="Gallo A."/>
            <person name="Gournas C."/>
            <person name="Habgood R."/>
            <person name="Hainaut M."/>
            <person name="Harispe M.L."/>
            <person name="Henrissat B."/>
            <person name="Hilden K.S."/>
            <person name="Hope R."/>
            <person name="Hossain A."/>
            <person name="Karabika E."/>
            <person name="Karaffa L."/>
            <person name="Karanyi Z."/>
            <person name="Krasevec N."/>
            <person name="Kuo A."/>
            <person name="Kusch H."/>
            <person name="LaButti K."/>
            <person name="Lagendijk E.L."/>
            <person name="Lapidus A."/>
            <person name="Levasseur A."/>
            <person name="Lindquist E."/>
            <person name="Lipzen A."/>
            <person name="Logrieco A.F."/>
            <person name="MacCabe A."/>
            <person name="Maekelae M.R."/>
            <person name="Malavazi I."/>
            <person name="Melin P."/>
            <person name="Meyer V."/>
            <person name="Mielnichuk N."/>
            <person name="Miskei M."/>
            <person name="Molnar A.P."/>
            <person name="Mule G."/>
            <person name="Ngan C.Y."/>
            <person name="Orejas M."/>
            <person name="Orosz E."/>
            <person name="Ouedraogo J.P."/>
            <person name="Overkamp K.M."/>
            <person name="Park H.-S."/>
            <person name="Perrone G."/>
            <person name="Piumi F."/>
            <person name="Punt P.J."/>
            <person name="Ram A.F."/>
            <person name="Ramon A."/>
            <person name="Rauscher S."/>
            <person name="Record E."/>
            <person name="Riano-Pachon D.M."/>
            <person name="Robert V."/>
            <person name="Roehrig J."/>
            <person name="Ruller R."/>
            <person name="Salamov A."/>
            <person name="Salih N.S."/>
            <person name="Samson R.A."/>
            <person name="Sandor E."/>
            <person name="Sanguinetti M."/>
            <person name="Schuetze T."/>
            <person name="Sepcic K."/>
            <person name="Shelest E."/>
            <person name="Sherlock G."/>
            <person name="Sophianopoulou V."/>
            <person name="Squina F.M."/>
            <person name="Sun H."/>
            <person name="Susca A."/>
            <person name="Todd R.B."/>
            <person name="Tsang A."/>
            <person name="Unkles S.E."/>
            <person name="van de Wiele N."/>
            <person name="van Rossen-Uffink D."/>
            <person name="Oliveira J.V."/>
            <person name="Vesth T.C."/>
            <person name="Visser J."/>
            <person name="Yu J.-H."/>
            <person name="Zhou M."/>
            <person name="Andersen M.R."/>
            <person name="Archer D.B."/>
            <person name="Baker S.E."/>
            <person name="Benoit I."/>
            <person name="Brakhage A.A."/>
            <person name="Braus G.H."/>
            <person name="Fischer R."/>
            <person name="Frisvad J.C."/>
            <person name="Goldman G.H."/>
            <person name="Houbraken J."/>
            <person name="Oakley B."/>
            <person name="Pocsi I."/>
            <person name="Scazzocchio C."/>
            <person name="Seiboth B."/>
            <person name="vanKuyk P.A."/>
            <person name="Wortman J."/>
            <person name="Dyer P.S."/>
            <person name="Grigoriev I.V."/>
        </authorList>
    </citation>
    <scope>NUCLEOTIDE SEQUENCE [LARGE SCALE GENOMIC DNA]</scope>
    <source>
        <strain evidence="3">CBS 134.48</strain>
    </source>
</reference>
<dbReference type="EMBL" id="KV878181">
    <property type="protein sequence ID" value="OJI87916.1"/>
    <property type="molecule type" value="Genomic_DNA"/>
</dbReference>
<proteinExistence type="predicted"/>
<keyword evidence="3" id="KW-1185">Reference proteome</keyword>
<organism evidence="2 3">
    <name type="scientific">Aspergillus tubingensis (strain CBS 134.48)</name>
    <dbReference type="NCBI Taxonomy" id="767770"/>
    <lineage>
        <taxon>Eukaryota</taxon>
        <taxon>Fungi</taxon>
        <taxon>Dikarya</taxon>
        <taxon>Ascomycota</taxon>
        <taxon>Pezizomycotina</taxon>
        <taxon>Eurotiomycetes</taxon>
        <taxon>Eurotiomycetidae</taxon>
        <taxon>Eurotiales</taxon>
        <taxon>Aspergillaceae</taxon>
        <taxon>Aspergillus</taxon>
        <taxon>Aspergillus subgen. Circumdati</taxon>
    </lineage>
</organism>
<accession>A0A1L9NF48</accession>
<keyword evidence="1" id="KW-1133">Transmembrane helix</keyword>